<evidence type="ECO:0000259" key="6">
    <source>
        <dbReference type="Pfam" id="PF00692"/>
    </source>
</evidence>
<dbReference type="OrthoDB" id="9809956at2"/>
<dbReference type="InterPro" id="IPR033704">
    <property type="entry name" value="dUTPase_trimeric"/>
</dbReference>
<dbReference type="NCBIfam" id="NF001862">
    <property type="entry name" value="PRK00601.1"/>
    <property type="match status" value="1"/>
</dbReference>
<comment type="caution">
    <text evidence="7">The sequence shown here is derived from an EMBL/GenBank/DDBJ whole genome shotgun (WGS) entry which is preliminary data.</text>
</comment>
<dbReference type="GO" id="GO:0046081">
    <property type="term" value="P:dUTP catabolic process"/>
    <property type="evidence" value="ECO:0007669"/>
    <property type="project" value="InterPro"/>
</dbReference>
<dbReference type="PANTHER" id="PTHR11241:SF0">
    <property type="entry name" value="DEOXYURIDINE 5'-TRIPHOSPHATE NUCLEOTIDOHYDROLASE"/>
    <property type="match status" value="1"/>
</dbReference>
<keyword evidence="3" id="KW-0378">Hydrolase</keyword>
<dbReference type="InterPro" id="IPR029054">
    <property type="entry name" value="dUTPase-like"/>
</dbReference>
<comment type="catalytic activity">
    <reaction evidence="5">
        <text>dUTP + H2O = dUMP + diphosphate + H(+)</text>
        <dbReference type="Rhea" id="RHEA:10248"/>
        <dbReference type="ChEBI" id="CHEBI:15377"/>
        <dbReference type="ChEBI" id="CHEBI:15378"/>
        <dbReference type="ChEBI" id="CHEBI:33019"/>
        <dbReference type="ChEBI" id="CHEBI:61555"/>
        <dbReference type="ChEBI" id="CHEBI:246422"/>
        <dbReference type="EC" id="3.6.1.23"/>
    </reaction>
</comment>
<evidence type="ECO:0000256" key="5">
    <source>
        <dbReference type="ARBA" id="ARBA00047686"/>
    </source>
</evidence>
<comment type="similarity">
    <text evidence="1">Belongs to the dUTPase family.</text>
</comment>
<dbReference type="InterPro" id="IPR008181">
    <property type="entry name" value="dUTPase"/>
</dbReference>
<dbReference type="PANTHER" id="PTHR11241">
    <property type="entry name" value="DEOXYURIDINE 5'-TRIPHOSPHATE NUCLEOTIDOHYDROLASE"/>
    <property type="match status" value="1"/>
</dbReference>
<evidence type="ECO:0000313" key="8">
    <source>
        <dbReference type="Proteomes" id="UP000251047"/>
    </source>
</evidence>
<protein>
    <recommendedName>
        <fullName evidence="2">dUTP diphosphatase</fullName>
        <ecNumber evidence="2">3.6.1.23</ecNumber>
    </recommendedName>
</protein>
<name>A0A364VE28_9CORY</name>
<dbReference type="EMBL" id="PHQP01000003">
    <property type="protein sequence ID" value="RAV34897.1"/>
    <property type="molecule type" value="Genomic_DNA"/>
</dbReference>
<dbReference type="CDD" id="cd07557">
    <property type="entry name" value="trimeric_dUTPase"/>
    <property type="match status" value="1"/>
</dbReference>
<feature type="domain" description="dUTPase-like" evidence="6">
    <location>
        <begin position="15"/>
        <end position="142"/>
    </location>
</feature>
<gene>
    <name evidence="7" type="ORF">CWC39_00730</name>
</gene>
<keyword evidence="4" id="KW-0546">Nucleotide metabolism</keyword>
<dbReference type="Gene3D" id="2.70.40.10">
    <property type="match status" value="1"/>
</dbReference>
<dbReference type="InterPro" id="IPR036157">
    <property type="entry name" value="dUTPase-like_sf"/>
</dbReference>
<dbReference type="GO" id="GO:0000287">
    <property type="term" value="F:magnesium ion binding"/>
    <property type="evidence" value="ECO:0007669"/>
    <property type="project" value="InterPro"/>
</dbReference>
<organism evidence="7 8">
    <name type="scientific">Corynebacterium heidelbergense</name>
    <dbReference type="NCBI Taxonomy" id="2055947"/>
    <lineage>
        <taxon>Bacteria</taxon>
        <taxon>Bacillati</taxon>
        <taxon>Actinomycetota</taxon>
        <taxon>Actinomycetes</taxon>
        <taxon>Mycobacteriales</taxon>
        <taxon>Corynebacteriaceae</taxon>
        <taxon>Corynebacterium</taxon>
    </lineage>
</organism>
<evidence type="ECO:0000256" key="4">
    <source>
        <dbReference type="ARBA" id="ARBA00023080"/>
    </source>
</evidence>
<dbReference type="Pfam" id="PF00692">
    <property type="entry name" value="dUTPase"/>
    <property type="match status" value="1"/>
</dbReference>
<dbReference type="SUPFAM" id="SSF51283">
    <property type="entry name" value="dUTPase-like"/>
    <property type="match status" value="1"/>
</dbReference>
<accession>A0A364VE28</accession>
<evidence type="ECO:0000256" key="3">
    <source>
        <dbReference type="ARBA" id="ARBA00022801"/>
    </source>
</evidence>
<dbReference type="AlphaFoldDB" id="A0A364VE28"/>
<dbReference type="NCBIfam" id="TIGR00576">
    <property type="entry name" value="dut"/>
    <property type="match status" value="1"/>
</dbReference>
<proteinExistence type="inferred from homology"/>
<dbReference type="GO" id="GO:0004170">
    <property type="term" value="F:dUTP diphosphatase activity"/>
    <property type="evidence" value="ECO:0007669"/>
    <property type="project" value="UniProtKB-EC"/>
</dbReference>
<dbReference type="GO" id="GO:0006226">
    <property type="term" value="P:dUMP biosynthetic process"/>
    <property type="evidence" value="ECO:0007669"/>
    <property type="project" value="InterPro"/>
</dbReference>
<dbReference type="Proteomes" id="UP000251047">
    <property type="component" value="Unassembled WGS sequence"/>
</dbReference>
<sequence>MNMRMKIVIDDGGFVPSRSHDGDAGLDLRASEYAVVPIRGRRLVRTGVHVEIPHGYVGLVCPRSGLAAKYGVSVLNAPGVVDHGYTGEVLVNLHNSGSEQFRIEPGDRIAQLVVQPVALPDLETVDALDDTERGDGGHGSTGV</sequence>
<evidence type="ECO:0000256" key="1">
    <source>
        <dbReference type="ARBA" id="ARBA00006581"/>
    </source>
</evidence>
<dbReference type="EC" id="3.6.1.23" evidence="2"/>
<evidence type="ECO:0000313" key="7">
    <source>
        <dbReference type="EMBL" id="RAV34897.1"/>
    </source>
</evidence>
<reference evidence="7 8" key="1">
    <citation type="journal article" date="2018" name="Syst. Appl. Microbiol.">
        <title>Corynebacterium heidelbergense sp. nov., isolated from the preen glands of Egyptian geese (Alopochen aegyptiacus).</title>
        <authorList>
            <person name="Braun M.S."/>
            <person name="Wang E."/>
            <person name="Zimmermann S."/>
            <person name="Wink M."/>
        </authorList>
    </citation>
    <scope>NUCLEOTIDE SEQUENCE [LARGE SCALE GENOMIC DNA]</scope>
    <source>
        <strain evidence="7 8">DSM 104638</strain>
    </source>
</reference>
<evidence type="ECO:0000256" key="2">
    <source>
        <dbReference type="ARBA" id="ARBA00012379"/>
    </source>
</evidence>